<dbReference type="AlphaFoldDB" id="U2MZG5"/>
<dbReference type="PATRIC" id="fig|1125725.3.peg.570"/>
<evidence type="ECO:0000313" key="6">
    <source>
        <dbReference type="Proteomes" id="UP000016646"/>
    </source>
</evidence>
<keyword evidence="6" id="KW-1185">Reference proteome</keyword>
<feature type="domain" description="YheO-like" evidence="1">
    <location>
        <begin position="23"/>
        <end position="130"/>
    </location>
</feature>
<dbReference type="EMBL" id="AUZJ01000013">
    <property type="protein sequence ID" value="ERF61312.1"/>
    <property type="molecule type" value="Genomic_DNA"/>
</dbReference>
<dbReference type="PANTHER" id="PTHR35568">
    <property type="entry name" value="TRANSCRIPTIONAL REGULATOR DAUR"/>
    <property type="match status" value="1"/>
</dbReference>
<dbReference type="Pfam" id="PF13309">
    <property type="entry name" value="HTH_22"/>
    <property type="match status" value="1"/>
</dbReference>
<accession>U2MZG5</accession>
<dbReference type="PANTHER" id="PTHR35568:SF1">
    <property type="entry name" value="TRANSCRIPTIONAL REGULATOR DAUR"/>
    <property type="match status" value="1"/>
</dbReference>
<dbReference type="STRING" id="1125725.HMPREF1325_2128"/>
<dbReference type="eggNOG" id="COG2964">
    <property type="taxonomic scope" value="Bacteria"/>
</dbReference>
<dbReference type="InterPro" id="IPR039445">
    <property type="entry name" value="DauR-like_HTH"/>
</dbReference>
<dbReference type="Pfam" id="PF08348">
    <property type="entry name" value="PAS_6"/>
    <property type="match status" value="1"/>
</dbReference>
<evidence type="ECO:0000313" key="5">
    <source>
        <dbReference type="Proteomes" id="UP000016412"/>
    </source>
</evidence>
<dbReference type="EMBL" id="AVQI01000020">
    <property type="protein sequence ID" value="ERK04564.1"/>
    <property type="molecule type" value="Genomic_DNA"/>
</dbReference>
<comment type="caution">
    <text evidence="3">The sequence shown here is derived from an EMBL/GenBank/DDBJ whole genome shotgun (WGS) entry which is preliminary data.</text>
</comment>
<protein>
    <submittedName>
        <fullName evidence="3">YheO-like protein</fullName>
    </submittedName>
</protein>
<reference evidence="5 6" key="1">
    <citation type="submission" date="2013-08" db="EMBL/GenBank/DDBJ databases">
        <authorList>
            <person name="Durkin A.S."/>
            <person name="Haft D.R."/>
            <person name="McCorrison J."/>
            <person name="Torralba M."/>
            <person name="Gillis M."/>
            <person name="Haft D.H."/>
            <person name="Methe B."/>
            <person name="Sutton G."/>
            <person name="Nelson K.E."/>
        </authorList>
    </citation>
    <scope>NUCLEOTIDE SEQUENCE [LARGE SCALE GENOMIC DNA]</scope>
    <source>
        <strain evidence="4 6">ATCC 35536</strain>
        <strain evidence="3 5">VPI DR56BR1116</strain>
    </source>
</reference>
<evidence type="ECO:0000313" key="3">
    <source>
        <dbReference type="EMBL" id="ERF61312.1"/>
    </source>
</evidence>
<evidence type="ECO:0000259" key="2">
    <source>
        <dbReference type="Pfam" id="PF13309"/>
    </source>
</evidence>
<dbReference type="Proteomes" id="UP000016412">
    <property type="component" value="Unassembled WGS sequence"/>
</dbReference>
<name>U2MZG5_TRESO</name>
<dbReference type="InterPro" id="IPR013559">
    <property type="entry name" value="YheO"/>
</dbReference>
<dbReference type="InterPro" id="IPR039446">
    <property type="entry name" value="DauR-like"/>
</dbReference>
<evidence type="ECO:0000313" key="4">
    <source>
        <dbReference type="EMBL" id="ERK04564.1"/>
    </source>
</evidence>
<organism evidence="3 5">
    <name type="scientific">Treponema socranskii subsp. socranskii VPI DR56BR1116 = ATCC 35536</name>
    <dbReference type="NCBI Taxonomy" id="1125725"/>
    <lineage>
        <taxon>Bacteria</taxon>
        <taxon>Pseudomonadati</taxon>
        <taxon>Spirochaetota</taxon>
        <taxon>Spirochaetia</taxon>
        <taxon>Spirochaetales</taxon>
        <taxon>Treponemataceae</taxon>
        <taxon>Treponema</taxon>
    </lineage>
</organism>
<evidence type="ECO:0000259" key="1">
    <source>
        <dbReference type="Pfam" id="PF08348"/>
    </source>
</evidence>
<proteinExistence type="predicted"/>
<dbReference type="Proteomes" id="UP000016646">
    <property type="component" value="Unassembled WGS sequence"/>
</dbReference>
<gene>
    <name evidence="4" type="ORF">HMPREF0860_0826</name>
    <name evidence="3" type="ORF">HMPREF1325_2128</name>
</gene>
<sequence>MRGEEYGMPDTNTKLTETDKAILESCKIIVNGLAEYLGCNYEIVLHSLENIDTSIIKIMNGFHTGRTEGGPITDFGLSMLSKIASEKGKNSESYFSKNKKGEPLKSSTIIIRGQGGKPIGLLCINFYLNAPIISLIQSNTPSAEFPYKTQIKENFSKTTDELILKSLDDIRLFVATDSSILPSLKNKRIVELLNDRGIFKIKDAVAIVARHLNISKNTVYLHLRGAKQ</sequence>
<feature type="domain" description="Transcriptional regulator DauR-like HTH" evidence="2">
    <location>
        <begin position="175"/>
        <end position="224"/>
    </location>
</feature>